<evidence type="ECO:0000256" key="1">
    <source>
        <dbReference type="SAM" id="SignalP"/>
    </source>
</evidence>
<dbReference type="EMBL" id="HACG01005594">
    <property type="protein sequence ID" value="CEK52459.1"/>
    <property type="molecule type" value="Transcribed_RNA"/>
</dbReference>
<accession>A0A0B6Y8K7</accession>
<feature type="non-terminal residue" evidence="2">
    <location>
        <position position="54"/>
    </location>
</feature>
<dbReference type="AlphaFoldDB" id="A0A0B6Y8K7"/>
<proteinExistence type="predicted"/>
<keyword evidence="1" id="KW-0732">Signal</keyword>
<feature type="signal peptide" evidence="1">
    <location>
        <begin position="1"/>
        <end position="18"/>
    </location>
</feature>
<feature type="chain" id="PRO_5002110761" evidence="1">
    <location>
        <begin position="19"/>
        <end position="54"/>
    </location>
</feature>
<organism evidence="2">
    <name type="scientific">Arion vulgaris</name>
    <dbReference type="NCBI Taxonomy" id="1028688"/>
    <lineage>
        <taxon>Eukaryota</taxon>
        <taxon>Metazoa</taxon>
        <taxon>Spiralia</taxon>
        <taxon>Lophotrochozoa</taxon>
        <taxon>Mollusca</taxon>
        <taxon>Gastropoda</taxon>
        <taxon>Heterobranchia</taxon>
        <taxon>Euthyneura</taxon>
        <taxon>Panpulmonata</taxon>
        <taxon>Eupulmonata</taxon>
        <taxon>Stylommatophora</taxon>
        <taxon>Helicina</taxon>
        <taxon>Arionoidea</taxon>
        <taxon>Arionidae</taxon>
        <taxon>Arion</taxon>
    </lineage>
</organism>
<gene>
    <name evidence="2" type="primary">ORF16881</name>
</gene>
<protein>
    <submittedName>
        <fullName evidence="2">Uncharacterized protein</fullName>
    </submittedName>
</protein>
<name>A0A0B6Y8K7_9EUPU</name>
<sequence>MLMCLFSILFSSLSKCKRRQMQHRTYFCMRYGTSPHRKFDFKYTEEDDRLFLSN</sequence>
<reference evidence="2" key="1">
    <citation type="submission" date="2014-12" db="EMBL/GenBank/DDBJ databases">
        <title>Insight into the proteome of Arion vulgaris.</title>
        <authorList>
            <person name="Aradska J."/>
            <person name="Bulat T."/>
            <person name="Smidak R."/>
            <person name="Sarate P."/>
            <person name="Gangsoo J."/>
            <person name="Sialana F."/>
            <person name="Bilban M."/>
            <person name="Lubec G."/>
        </authorList>
    </citation>
    <scope>NUCLEOTIDE SEQUENCE</scope>
    <source>
        <tissue evidence="2">Skin</tissue>
    </source>
</reference>
<evidence type="ECO:0000313" key="2">
    <source>
        <dbReference type="EMBL" id="CEK52459.1"/>
    </source>
</evidence>